<comment type="catalytic activity">
    <reaction evidence="6">
        <text>octanoate + ATP + CoA = octanoyl-CoA + AMP + diphosphate</text>
        <dbReference type="Rhea" id="RHEA:33631"/>
        <dbReference type="ChEBI" id="CHEBI:25646"/>
        <dbReference type="ChEBI" id="CHEBI:30616"/>
        <dbReference type="ChEBI" id="CHEBI:33019"/>
        <dbReference type="ChEBI" id="CHEBI:57287"/>
        <dbReference type="ChEBI" id="CHEBI:57386"/>
        <dbReference type="ChEBI" id="CHEBI:456215"/>
    </reaction>
</comment>
<dbReference type="PANTHER" id="PTHR43201">
    <property type="entry name" value="ACYL-COA SYNTHETASE"/>
    <property type="match status" value="1"/>
</dbReference>
<evidence type="ECO:0000256" key="4">
    <source>
        <dbReference type="ARBA" id="ARBA00039009"/>
    </source>
</evidence>
<dbReference type="FunFam" id="3.40.50.12780:FF:000003">
    <property type="entry name" value="Long-chain-fatty-acid--CoA ligase FadD"/>
    <property type="match status" value="1"/>
</dbReference>
<reference evidence="11" key="1">
    <citation type="submission" date="2022-11" db="UniProtKB">
        <authorList>
            <consortium name="WormBaseParasite"/>
        </authorList>
    </citation>
    <scope>IDENTIFICATION</scope>
</reference>
<comment type="function">
    <text evidence="3">Acyl-CoA synthases catalyze the initial reaction in fatty acid metabolism, by forming a thioester with CoA. Has some preference toward medium-chain substrates. Plays a role in adipocyte differentiation.</text>
</comment>
<evidence type="ECO:0000313" key="10">
    <source>
        <dbReference type="Proteomes" id="UP000887540"/>
    </source>
</evidence>
<dbReference type="Gene3D" id="3.30.300.30">
    <property type="match status" value="1"/>
</dbReference>
<dbReference type="InterPro" id="IPR045851">
    <property type="entry name" value="AMP-bd_C_sf"/>
</dbReference>
<evidence type="ECO:0000259" key="8">
    <source>
        <dbReference type="Pfam" id="PF00501"/>
    </source>
</evidence>
<accession>A0A914DMD3</accession>
<dbReference type="GO" id="GO:0006631">
    <property type="term" value="P:fatty acid metabolic process"/>
    <property type="evidence" value="ECO:0007669"/>
    <property type="project" value="TreeGrafter"/>
</dbReference>
<dbReference type="EC" id="6.2.1.2" evidence="4"/>
<comment type="similarity">
    <text evidence="1">Belongs to the ATP-dependent AMP-binding enzyme family.</text>
</comment>
<dbReference type="Gene3D" id="3.40.50.980">
    <property type="match status" value="2"/>
</dbReference>
<dbReference type="Proteomes" id="UP000887540">
    <property type="component" value="Unplaced"/>
</dbReference>
<dbReference type="InterPro" id="IPR020845">
    <property type="entry name" value="AMP-binding_CS"/>
</dbReference>
<protein>
    <recommendedName>
        <fullName evidence="5">Medium-chain acyl-CoA ligase ACSF2, mitochondrial</fullName>
        <ecNumber evidence="4">6.2.1.2</ecNumber>
    </recommendedName>
</protein>
<dbReference type="PANTHER" id="PTHR43201:SF5">
    <property type="entry name" value="MEDIUM-CHAIN ACYL-COA LIGASE ACSF2, MITOCHONDRIAL"/>
    <property type="match status" value="1"/>
</dbReference>
<dbReference type="InterPro" id="IPR025110">
    <property type="entry name" value="AMP-bd_C"/>
</dbReference>
<evidence type="ECO:0000256" key="7">
    <source>
        <dbReference type="ARBA" id="ARBA00048277"/>
    </source>
</evidence>
<evidence type="ECO:0000259" key="9">
    <source>
        <dbReference type="Pfam" id="PF13193"/>
    </source>
</evidence>
<dbReference type="InterPro" id="IPR000873">
    <property type="entry name" value="AMP-dep_synth/lig_dom"/>
</dbReference>
<dbReference type="Pfam" id="PF13193">
    <property type="entry name" value="AMP-binding_C"/>
    <property type="match status" value="1"/>
</dbReference>
<dbReference type="SUPFAM" id="SSF56801">
    <property type="entry name" value="Acetyl-CoA synthetase-like"/>
    <property type="match status" value="1"/>
</dbReference>
<evidence type="ECO:0000256" key="2">
    <source>
        <dbReference type="ARBA" id="ARBA00022598"/>
    </source>
</evidence>
<name>A0A914DMD3_9BILA</name>
<dbReference type="Pfam" id="PF00501">
    <property type="entry name" value="AMP-binding"/>
    <property type="match status" value="1"/>
</dbReference>
<dbReference type="AlphaFoldDB" id="A0A914DMD3"/>
<dbReference type="WBParaSite" id="ACRNAN_scaffold3223.g11355.t1">
    <property type="protein sequence ID" value="ACRNAN_scaffold3223.g11355.t1"/>
    <property type="gene ID" value="ACRNAN_scaffold3223.g11355"/>
</dbReference>
<sequence>MFPDREVVIFKRDGIRKTYQELIRDCENLATGLLHLGLEKGDRLGIWSPNHYEWIVTQFASALAGLILVNVNPMYMAKDLCYAIEKVGIKALIAPPSFKKHDYYAMLQEIIPDLEKLPENQGLIRTSRFPNLEHVIIFDKEGRSFRGAWKYSDVTQIGTRQDFQKLEKLEKIIQPDDPANIQYTSGTTGNPKGATLTHHNIVNNAYFVGRRAGYHEHRSIICIPNPLYHCFGCVMGSASAVMHFQTCVFPAPSFESLATLKAVHEEKCTSVYGTPTMFIDMINHPEFNKYVYNSIRSGIISGAPCPPALCEQLVNNFHMKDLQVCYGSTELSPVSHMSILEEPPEERIKSVGHIMNHLESMLVDEEGKCVPIGQKGEVLVRGYSLMHGYWGYEKTEKTDYMLGKWYRTGDIGVMHENGTLSIVGRSKDMIVRGGENIYPTEIEQFLIKHAEIQDVYIIGVPDDRFGEAVCAWIRLDRDSNLTENDIKEYCKDKIAHYKIPKYILFKEENEFPLTVTNKVKKYEMREISIKELRLIQVKSHLEKLLVDKIDF</sequence>
<dbReference type="FunFam" id="3.30.300.30:FF:000008">
    <property type="entry name" value="2,3-dihydroxybenzoate-AMP ligase"/>
    <property type="match status" value="1"/>
</dbReference>
<proteinExistence type="inferred from homology"/>
<keyword evidence="2" id="KW-0436">Ligase</keyword>
<feature type="domain" description="AMP-dependent synthetase/ligase" evidence="8">
    <location>
        <begin position="2"/>
        <end position="390"/>
    </location>
</feature>
<keyword evidence="10" id="KW-1185">Reference proteome</keyword>
<feature type="domain" description="AMP-binding enzyme C-terminal" evidence="9">
    <location>
        <begin position="441"/>
        <end position="518"/>
    </location>
</feature>
<evidence type="ECO:0000256" key="3">
    <source>
        <dbReference type="ARBA" id="ARBA00037247"/>
    </source>
</evidence>
<evidence type="ECO:0000256" key="1">
    <source>
        <dbReference type="ARBA" id="ARBA00006432"/>
    </source>
</evidence>
<evidence type="ECO:0000256" key="6">
    <source>
        <dbReference type="ARBA" id="ARBA00047319"/>
    </source>
</evidence>
<dbReference type="GO" id="GO:0031956">
    <property type="term" value="F:medium-chain fatty acid-CoA ligase activity"/>
    <property type="evidence" value="ECO:0007669"/>
    <property type="project" value="UniProtKB-EC"/>
</dbReference>
<evidence type="ECO:0000256" key="5">
    <source>
        <dbReference type="ARBA" id="ARBA00039638"/>
    </source>
</evidence>
<comment type="catalytic activity">
    <reaction evidence="7">
        <text>a medium-chain fatty acid + ATP + CoA = a medium-chain fatty acyl-CoA + AMP + diphosphate</text>
        <dbReference type="Rhea" id="RHEA:48340"/>
        <dbReference type="ChEBI" id="CHEBI:30616"/>
        <dbReference type="ChEBI" id="CHEBI:33019"/>
        <dbReference type="ChEBI" id="CHEBI:57287"/>
        <dbReference type="ChEBI" id="CHEBI:59558"/>
        <dbReference type="ChEBI" id="CHEBI:90546"/>
        <dbReference type="ChEBI" id="CHEBI:456215"/>
        <dbReference type="EC" id="6.2.1.2"/>
    </reaction>
</comment>
<organism evidence="10 11">
    <name type="scientific">Acrobeloides nanus</name>
    <dbReference type="NCBI Taxonomy" id="290746"/>
    <lineage>
        <taxon>Eukaryota</taxon>
        <taxon>Metazoa</taxon>
        <taxon>Ecdysozoa</taxon>
        <taxon>Nematoda</taxon>
        <taxon>Chromadorea</taxon>
        <taxon>Rhabditida</taxon>
        <taxon>Tylenchina</taxon>
        <taxon>Cephalobomorpha</taxon>
        <taxon>Cephaloboidea</taxon>
        <taxon>Cephalobidae</taxon>
        <taxon>Acrobeloides</taxon>
    </lineage>
</organism>
<dbReference type="Gene3D" id="2.30.38.10">
    <property type="entry name" value="Luciferase, Domain 3"/>
    <property type="match status" value="1"/>
</dbReference>
<dbReference type="PROSITE" id="PS00455">
    <property type="entry name" value="AMP_BINDING"/>
    <property type="match status" value="1"/>
</dbReference>
<evidence type="ECO:0000313" key="11">
    <source>
        <dbReference type="WBParaSite" id="ACRNAN_scaffold3223.g11355.t1"/>
    </source>
</evidence>